<evidence type="ECO:0000313" key="3">
    <source>
        <dbReference type="EMBL" id="CAL8071301.1"/>
    </source>
</evidence>
<proteinExistence type="predicted"/>
<dbReference type="CDD" id="cd00117">
    <property type="entry name" value="TFP"/>
    <property type="match status" value="1"/>
</dbReference>
<feature type="chain" id="PRO_5045196322" evidence="2">
    <location>
        <begin position="29"/>
        <end position="199"/>
    </location>
</feature>
<dbReference type="EMBL" id="CAXLJM020000005">
    <property type="protein sequence ID" value="CAL8071301.1"/>
    <property type="molecule type" value="Genomic_DNA"/>
</dbReference>
<keyword evidence="2" id="KW-0732">Signal</keyword>
<reference evidence="3 4" key="1">
    <citation type="submission" date="2024-08" db="EMBL/GenBank/DDBJ databases">
        <authorList>
            <person name="Cucini C."/>
            <person name="Frati F."/>
        </authorList>
    </citation>
    <scope>NUCLEOTIDE SEQUENCE [LARGE SCALE GENOMIC DNA]</scope>
</reference>
<organism evidence="3 4">
    <name type="scientific">Orchesella dallaii</name>
    <dbReference type="NCBI Taxonomy" id="48710"/>
    <lineage>
        <taxon>Eukaryota</taxon>
        <taxon>Metazoa</taxon>
        <taxon>Ecdysozoa</taxon>
        <taxon>Arthropoda</taxon>
        <taxon>Hexapoda</taxon>
        <taxon>Collembola</taxon>
        <taxon>Entomobryomorpha</taxon>
        <taxon>Entomobryoidea</taxon>
        <taxon>Orchesellidae</taxon>
        <taxon>Orchesellinae</taxon>
        <taxon>Orchesella</taxon>
    </lineage>
</organism>
<keyword evidence="1" id="KW-0472">Membrane</keyword>
<evidence type="ECO:0000256" key="2">
    <source>
        <dbReference type="SAM" id="SignalP"/>
    </source>
</evidence>
<accession>A0ABP1PMH8</accession>
<feature type="transmembrane region" description="Helical" evidence="1">
    <location>
        <begin position="181"/>
        <end position="198"/>
    </location>
</feature>
<evidence type="ECO:0000256" key="1">
    <source>
        <dbReference type="SAM" id="Phobius"/>
    </source>
</evidence>
<keyword evidence="1" id="KW-0812">Transmembrane</keyword>
<keyword evidence="1" id="KW-1133">Transmembrane helix</keyword>
<comment type="caution">
    <text evidence="3">The sequence shown here is derived from an EMBL/GenBank/DDBJ whole genome shotgun (WGS) entry which is preliminary data.</text>
</comment>
<protein>
    <submittedName>
        <fullName evidence="3">Uncharacterized protein</fullName>
    </submittedName>
</protein>
<evidence type="ECO:0000313" key="4">
    <source>
        <dbReference type="Proteomes" id="UP001642540"/>
    </source>
</evidence>
<keyword evidence="4" id="KW-1185">Reference proteome</keyword>
<gene>
    <name evidence="3" type="ORF">ODALV1_LOCUS1655</name>
</gene>
<name>A0ABP1PMH8_9HEXA</name>
<dbReference type="Proteomes" id="UP001642540">
    <property type="component" value="Unassembled WGS sequence"/>
</dbReference>
<feature type="signal peptide" evidence="2">
    <location>
        <begin position="1"/>
        <end position="28"/>
    </location>
</feature>
<sequence length="199" mass="22046">MKKMIKYLPAIHFVLLLVLGSFLQQTKGLRCHKCTKQACEENDNLIETCSYADPVCMVMQLNLKDVPISNPDKYPIVRGCYSAKNASCVGDTNNKCYAFKTVREPCDHIIRPILKEKLNGSEIPITPDLVNLILGNLDGKICACITDLCNNDILSLSPDGGKGTTAASKSSPTMSYRNLKLFLRIGILFMVLNTLLYPL</sequence>